<dbReference type="InterPro" id="IPR017871">
    <property type="entry name" value="ABC_transporter-like_CS"/>
</dbReference>
<evidence type="ECO:0000313" key="6">
    <source>
        <dbReference type="Proteomes" id="UP000295008"/>
    </source>
</evidence>
<dbReference type="SUPFAM" id="SSF52540">
    <property type="entry name" value="P-loop containing nucleoside triphosphate hydrolases"/>
    <property type="match status" value="2"/>
</dbReference>
<name>A0A4R1S7T3_HYDET</name>
<dbReference type="PROSITE" id="PS50893">
    <property type="entry name" value="ABC_TRANSPORTER_2"/>
    <property type="match status" value="2"/>
</dbReference>
<protein>
    <submittedName>
        <fullName evidence="5">ATPase subunit of ABC transporter with duplicated ATPase domains</fullName>
    </submittedName>
</protein>
<evidence type="ECO:0000313" key="5">
    <source>
        <dbReference type="EMBL" id="TCL75154.1"/>
    </source>
</evidence>
<feature type="region of interest" description="Disordered" evidence="3">
    <location>
        <begin position="533"/>
        <end position="572"/>
    </location>
</feature>
<dbReference type="OrthoDB" id="9801441at2"/>
<keyword evidence="6" id="KW-1185">Reference proteome</keyword>
<dbReference type="Gene3D" id="3.40.50.300">
    <property type="entry name" value="P-loop containing nucleotide triphosphate hydrolases"/>
    <property type="match status" value="2"/>
</dbReference>
<dbReference type="Pfam" id="PF12848">
    <property type="entry name" value="ABC_tran_Xtn"/>
    <property type="match status" value="1"/>
</dbReference>
<proteinExistence type="predicted"/>
<dbReference type="FunFam" id="3.40.50.300:FF:000011">
    <property type="entry name" value="Putative ABC transporter ATP-binding component"/>
    <property type="match status" value="1"/>
</dbReference>
<sequence>MIEIALKDIHKSYGANPVLQGVSFAVQRGERVALLGENGAGKTTLLKILAGREHCDSGEVALRKGATLGFLEQLPEPAAGVKVREVLESAFAAARAIAAALSRCAALLGSDPAPARLEEYGRLQAQFEALDGYGIDERMTRVRLGLAIGQDWLEREFDSLSGGEQTRVRLGRLLLQAPTLLLLDEPTNHLDTASLEWLEEFLQDYPGTVLLISHDRYFLDRVVNRVADLSGGRVELYSGNFSAYRREKEQRQRERLEQYQLEQREIRRLEAAAHRLHEWAKAADNPAMHRQAFNIEKRAARIGQTERPLAAETLQTRFRSAEFSGQEVIVAQGLVKAYDGRPILNGLDLRVRQGERVAIFGANGTGKSTLLKVLTGAEPPDSGQVRIGPSIRYGYLPQVIAFSDPAAGVLELFRRERRLSEYDARRILARFHFRGEALAKKVAALSGGEKSRLKLCLLMQDELNLLFLDEPTNHLDIASREWLEAALAEFQGTIVFVSHDRYWLNRFPSRIAEFSGGKLRNFIGGYDAFRSCQSAGGPEPDPDSERQRQPKSPAKAPTGPRTKPVPPALEPDLERTIAAREAELVFIDREMQLYNADSQRLQALYQERETLAAELEELYRRWVGANP</sequence>
<evidence type="ECO:0000256" key="3">
    <source>
        <dbReference type="SAM" id="MobiDB-lite"/>
    </source>
</evidence>
<dbReference type="InterPro" id="IPR003439">
    <property type="entry name" value="ABC_transporter-like_ATP-bd"/>
</dbReference>
<feature type="domain" description="ABC transporter" evidence="4">
    <location>
        <begin position="4"/>
        <end position="256"/>
    </location>
</feature>
<dbReference type="PANTHER" id="PTHR42855">
    <property type="entry name" value="ABC TRANSPORTER ATP-BINDING SUBUNIT"/>
    <property type="match status" value="1"/>
</dbReference>
<dbReference type="NCBIfam" id="NF000355">
    <property type="entry name" value="ribo_prot_ABC_F"/>
    <property type="match status" value="1"/>
</dbReference>
<dbReference type="RefSeq" id="WP_132012837.1">
    <property type="nucleotide sequence ID" value="NZ_SLUN01000003.1"/>
</dbReference>
<evidence type="ECO:0000259" key="4">
    <source>
        <dbReference type="PROSITE" id="PS50893"/>
    </source>
</evidence>
<accession>A0A4R1S7T3</accession>
<dbReference type="SMART" id="SM00382">
    <property type="entry name" value="AAA"/>
    <property type="match status" value="2"/>
</dbReference>
<keyword evidence="1" id="KW-0547">Nucleotide-binding</keyword>
<dbReference type="CDD" id="cd03221">
    <property type="entry name" value="ABCF_EF-3"/>
    <property type="match status" value="2"/>
</dbReference>
<gene>
    <name evidence="5" type="ORF">EDC14_100385</name>
</gene>
<evidence type="ECO:0000256" key="1">
    <source>
        <dbReference type="ARBA" id="ARBA00022741"/>
    </source>
</evidence>
<dbReference type="AlphaFoldDB" id="A0A4R1S7T3"/>
<dbReference type="Proteomes" id="UP000295008">
    <property type="component" value="Unassembled WGS sequence"/>
</dbReference>
<dbReference type="InterPro" id="IPR003593">
    <property type="entry name" value="AAA+_ATPase"/>
</dbReference>
<dbReference type="EMBL" id="SLUN01000003">
    <property type="protein sequence ID" value="TCL75154.1"/>
    <property type="molecule type" value="Genomic_DNA"/>
</dbReference>
<keyword evidence="2" id="KW-0067">ATP-binding</keyword>
<dbReference type="InterPro" id="IPR027417">
    <property type="entry name" value="P-loop_NTPase"/>
</dbReference>
<dbReference type="Pfam" id="PF00005">
    <property type="entry name" value="ABC_tran"/>
    <property type="match status" value="2"/>
</dbReference>
<dbReference type="PANTHER" id="PTHR42855:SF2">
    <property type="entry name" value="DRUG RESISTANCE ABC TRANSPORTER,ATP-BINDING PROTEIN"/>
    <property type="match status" value="1"/>
</dbReference>
<dbReference type="InterPro" id="IPR032781">
    <property type="entry name" value="ABC_tran_Xtn"/>
</dbReference>
<feature type="domain" description="ABC transporter" evidence="4">
    <location>
        <begin position="329"/>
        <end position="541"/>
    </location>
</feature>
<dbReference type="GO" id="GO:0005524">
    <property type="term" value="F:ATP binding"/>
    <property type="evidence" value="ECO:0007669"/>
    <property type="project" value="UniProtKB-KW"/>
</dbReference>
<comment type="caution">
    <text evidence="5">The sequence shown here is derived from an EMBL/GenBank/DDBJ whole genome shotgun (WGS) entry which is preliminary data.</text>
</comment>
<dbReference type="PROSITE" id="PS00211">
    <property type="entry name" value="ABC_TRANSPORTER_1"/>
    <property type="match status" value="2"/>
</dbReference>
<dbReference type="GO" id="GO:0016887">
    <property type="term" value="F:ATP hydrolysis activity"/>
    <property type="evidence" value="ECO:0007669"/>
    <property type="project" value="InterPro"/>
</dbReference>
<evidence type="ECO:0000256" key="2">
    <source>
        <dbReference type="ARBA" id="ARBA00022840"/>
    </source>
</evidence>
<reference evidence="5 6" key="1">
    <citation type="submission" date="2019-03" db="EMBL/GenBank/DDBJ databases">
        <title>Genomic Encyclopedia of Type Strains, Phase IV (KMG-IV): sequencing the most valuable type-strain genomes for metagenomic binning, comparative biology and taxonomic classification.</title>
        <authorList>
            <person name="Goeker M."/>
        </authorList>
    </citation>
    <scope>NUCLEOTIDE SEQUENCE [LARGE SCALE GENOMIC DNA]</scope>
    <source>
        <strain evidence="5 6">LX-B</strain>
    </source>
</reference>
<dbReference type="InterPro" id="IPR051309">
    <property type="entry name" value="ABCF_ATPase"/>
</dbReference>
<organism evidence="5 6">
    <name type="scientific">Hydrogenispora ethanolica</name>
    <dbReference type="NCBI Taxonomy" id="1082276"/>
    <lineage>
        <taxon>Bacteria</taxon>
        <taxon>Bacillati</taxon>
        <taxon>Bacillota</taxon>
        <taxon>Hydrogenispora</taxon>
    </lineage>
</organism>